<dbReference type="Pfam" id="PF08487">
    <property type="entry name" value="VIT"/>
    <property type="match status" value="1"/>
</dbReference>
<protein>
    <recommendedName>
        <fullName evidence="2">VIT domain-containing protein</fullName>
    </recommendedName>
</protein>
<evidence type="ECO:0000313" key="4">
    <source>
        <dbReference type="Proteomes" id="UP001139521"/>
    </source>
</evidence>
<keyword evidence="4" id="KW-1185">Reference proteome</keyword>
<dbReference type="RefSeq" id="WP_249600217.1">
    <property type="nucleotide sequence ID" value="NZ_JAKHSK010000003.1"/>
</dbReference>
<feature type="domain" description="VIT" evidence="2">
    <location>
        <begin position="19"/>
        <end position="147"/>
    </location>
</feature>
<sequence length="318" mass="37073">MKKLILFCFLMLQVSLHLFSQNSPEIMVGEKKLDLAKLNVDVKIAGNMATTTFELFFYNPNDEQLEGELSFPLGEGREVSRFALDINGKLREAVIVEKEKARVAFESTVRRRIDPALLEKTQGNNYKARIFPIEPKSYKRVVLAYDEKLILNKGELFYQLPLAYEVKLEEFNLKISIADVEDTSGIKTNLKFEKSGKNLVAEINKVNFKLDQDFIFRIAKNGNKPTFVAQDDFFYWYNTIEAKERVRPKPSKIRIFWDASYSEKDRQFQKEIDLLQSYFDYLINVEVQLVSFDFKARHSKSFKIENGEAKTLFEFLKA</sequence>
<evidence type="ECO:0000313" key="3">
    <source>
        <dbReference type="EMBL" id="MCL6217231.1"/>
    </source>
</evidence>
<evidence type="ECO:0000256" key="1">
    <source>
        <dbReference type="SAM" id="SignalP"/>
    </source>
</evidence>
<name>A0A9X2CIZ5_9FLAO</name>
<evidence type="ECO:0000259" key="2">
    <source>
        <dbReference type="PROSITE" id="PS51468"/>
    </source>
</evidence>
<accession>A0A9X2CIZ5</accession>
<feature type="chain" id="PRO_5040730533" description="VIT domain-containing protein" evidence="1">
    <location>
        <begin position="21"/>
        <end position="318"/>
    </location>
</feature>
<gene>
    <name evidence="3" type="ORF">L1967_02900</name>
</gene>
<feature type="signal peptide" evidence="1">
    <location>
        <begin position="1"/>
        <end position="20"/>
    </location>
</feature>
<proteinExistence type="predicted"/>
<reference evidence="3" key="1">
    <citation type="submission" date="2022-01" db="EMBL/GenBank/DDBJ databases">
        <title>Genome sequencing of Zunongwangia sp. M21534 genome.</title>
        <authorList>
            <person name="Chen Y."/>
            <person name="Dong C."/>
            <person name="Shao Z."/>
        </authorList>
    </citation>
    <scope>NUCLEOTIDE SEQUENCE</scope>
    <source>
        <strain evidence="3">MCCC M21534</strain>
    </source>
</reference>
<dbReference type="EMBL" id="JAKHSK010000003">
    <property type="protein sequence ID" value="MCL6217231.1"/>
    <property type="molecule type" value="Genomic_DNA"/>
</dbReference>
<dbReference type="PROSITE" id="PS51468">
    <property type="entry name" value="VIT"/>
    <property type="match status" value="1"/>
</dbReference>
<comment type="caution">
    <text evidence="3">The sequence shown here is derived from an EMBL/GenBank/DDBJ whole genome shotgun (WGS) entry which is preliminary data.</text>
</comment>
<organism evidence="3 4">
    <name type="scientific">Zunongwangia pacifica</name>
    <dbReference type="NCBI Taxonomy" id="2911062"/>
    <lineage>
        <taxon>Bacteria</taxon>
        <taxon>Pseudomonadati</taxon>
        <taxon>Bacteroidota</taxon>
        <taxon>Flavobacteriia</taxon>
        <taxon>Flavobacteriales</taxon>
        <taxon>Flavobacteriaceae</taxon>
        <taxon>Zunongwangia</taxon>
    </lineage>
</organism>
<dbReference type="AlphaFoldDB" id="A0A9X2CIZ5"/>
<keyword evidence="1" id="KW-0732">Signal</keyword>
<dbReference type="Proteomes" id="UP001139521">
    <property type="component" value="Unassembled WGS sequence"/>
</dbReference>
<dbReference type="InterPro" id="IPR013694">
    <property type="entry name" value="VIT"/>
</dbReference>